<dbReference type="PANTHER" id="PTHR13483">
    <property type="entry name" value="BOX C_D SNORNA PROTEIN 1-RELATED"/>
    <property type="match status" value="1"/>
</dbReference>
<dbReference type="GO" id="GO:0000463">
    <property type="term" value="P:maturation of LSU-rRNA from tricistronic rRNA transcript (SSU-rRNA, 5.8S rRNA, LSU-rRNA)"/>
    <property type="evidence" value="ECO:0007669"/>
    <property type="project" value="TreeGrafter"/>
</dbReference>
<organism evidence="4 5">
    <name type="scientific">Saccharomycopsis crataegensis</name>
    <dbReference type="NCBI Taxonomy" id="43959"/>
    <lineage>
        <taxon>Eukaryota</taxon>
        <taxon>Fungi</taxon>
        <taxon>Dikarya</taxon>
        <taxon>Ascomycota</taxon>
        <taxon>Saccharomycotina</taxon>
        <taxon>Saccharomycetes</taxon>
        <taxon>Saccharomycopsidaceae</taxon>
        <taxon>Saccharomycopsis</taxon>
    </lineage>
</organism>
<feature type="region of interest" description="Disordered" evidence="2">
    <location>
        <begin position="211"/>
        <end position="280"/>
    </location>
</feature>
<dbReference type="Pfam" id="PF25790">
    <property type="entry name" value="BCD1"/>
    <property type="match status" value="1"/>
</dbReference>
<feature type="compositionally biased region" description="Acidic residues" evidence="2">
    <location>
        <begin position="222"/>
        <end position="232"/>
    </location>
</feature>
<proteinExistence type="predicted"/>
<dbReference type="RefSeq" id="XP_064851683.1">
    <property type="nucleotide sequence ID" value="XM_064995611.1"/>
</dbReference>
<dbReference type="InterPro" id="IPR057721">
    <property type="entry name" value="BCD1_alpha/beta"/>
</dbReference>
<dbReference type="GO" id="GO:0070761">
    <property type="term" value="C:pre-snoRNP complex"/>
    <property type="evidence" value="ECO:0007669"/>
    <property type="project" value="TreeGrafter"/>
</dbReference>
<sequence length="336" mass="38041">MNNIKENGEILVQRDYNFLLNLGRQIDLSKSDTYKAAKPVFQKRRPNFNNKNPKLKQRRFQNNNNDRNQVINKGDVQIIQLPMGMERAKSNKTYFDKKKNEYLWTLELVFVDTNGSQTYRTTQTKVPESSTVESSISKNAPSGTLEKTEINYFTFMNIYDSQATTHNHKALVEISKSATIKETLKGKTVLEFPTIYVSPQNSVKGFQICEENSVSDSSDSSDSSDESSDDGDNNNNDNDVLESGKMEESQETQKLNQTKEKNNETSDNQPIHNENTSCAQDCTEKKIDVNFKDTSKITIPKTLDTNDYSPVISLDYDSDSGSEQDLPQESSAKAPQ</sequence>
<evidence type="ECO:0000313" key="5">
    <source>
        <dbReference type="Proteomes" id="UP001360560"/>
    </source>
</evidence>
<dbReference type="GO" id="GO:0000492">
    <property type="term" value="P:box C/D snoRNP assembly"/>
    <property type="evidence" value="ECO:0007669"/>
    <property type="project" value="TreeGrafter"/>
</dbReference>
<keyword evidence="1" id="KW-0597">Phosphoprotein</keyword>
<dbReference type="PANTHER" id="PTHR13483:SF3">
    <property type="entry name" value="BOX C_D SNORNA PROTEIN 1"/>
    <property type="match status" value="1"/>
</dbReference>
<keyword evidence="5" id="KW-1185">Reference proteome</keyword>
<accession>A0AAV5QIL2</accession>
<dbReference type="AlphaFoldDB" id="A0AAV5QIL2"/>
<dbReference type="EMBL" id="BTFZ01000003">
    <property type="protein sequence ID" value="GMM34683.1"/>
    <property type="molecule type" value="Genomic_DNA"/>
</dbReference>
<comment type="caution">
    <text evidence="4">The sequence shown here is derived from an EMBL/GenBank/DDBJ whole genome shotgun (WGS) entry which is preliminary data.</text>
</comment>
<evidence type="ECO:0000256" key="2">
    <source>
        <dbReference type="SAM" id="MobiDB-lite"/>
    </source>
</evidence>
<protein>
    <submittedName>
        <fullName evidence="4">Bcd1 protein</fullName>
    </submittedName>
</protein>
<evidence type="ECO:0000259" key="3">
    <source>
        <dbReference type="Pfam" id="PF25790"/>
    </source>
</evidence>
<gene>
    <name evidence="4" type="ORF">DASC09_020080</name>
</gene>
<feature type="compositionally biased region" description="Polar residues" evidence="2">
    <location>
        <begin position="265"/>
        <end position="280"/>
    </location>
</feature>
<feature type="compositionally biased region" description="Low complexity" evidence="2">
    <location>
        <begin position="212"/>
        <end position="221"/>
    </location>
</feature>
<feature type="domain" description="BCD1 alpha/beta" evidence="3">
    <location>
        <begin position="70"/>
        <end position="207"/>
    </location>
</feature>
<reference evidence="4 5" key="1">
    <citation type="journal article" date="2023" name="Elife">
        <title>Identification of key yeast species and microbe-microbe interactions impacting larval growth of Drosophila in the wild.</title>
        <authorList>
            <person name="Mure A."/>
            <person name="Sugiura Y."/>
            <person name="Maeda R."/>
            <person name="Honda K."/>
            <person name="Sakurai N."/>
            <person name="Takahashi Y."/>
            <person name="Watada M."/>
            <person name="Katoh T."/>
            <person name="Gotoh A."/>
            <person name="Gotoh Y."/>
            <person name="Taniguchi I."/>
            <person name="Nakamura K."/>
            <person name="Hayashi T."/>
            <person name="Katayama T."/>
            <person name="Uemura T."/>
            <person name="Hattori Y."/>
        </authorList>
    </citation>
    <scope>NUCLEOTIDE SEQUENCE [LARGE SCALE GENOMIC DNA]</scope>
    <source>
        <strain evidence="4 5">SC-9</strain>
    </source>
</reference>
<dbReference type="GO" id="GO:0048254">
    <property type="term" value="P:snoRNA localization"/>
    <property type="evidence" value="ECO:0007669"/>
    <property type="project" value="TreeGrafter"/>
</dbReference>
<dbReference type="InterPro" id="IPR051639">
    <property type="entry name" value="BCD1"/>
</dbReference>
<dbReference type="GO" id="GO:0005634">
    <property type="term" value="C:nucleus"/>
    <property type="evidence" value="ECO:0007669"/>
    <property type="project" value="TreeGrafter"/>
</dbReference>
<dbReference type="GeneID" id="90072662"/>
<dbReference type="Proteomes" id="UP001360560">
    <property type="component" value="Unassembled WGS sequence"/>
</dbReference>
<evidence type="ECO:0000313" key="4">
    <source>
        <dbReference type="EMBL" id="GMM34683.1"/>
    </source>
</evidence>
<evidence type="ECO:0000256" key="1">
    <source>
        <dbReference type="ARBA" id="ARBA00022553"/>
    </source>
</evidence>
<name>A0AAV5QIL2_9ASCO</name>
<feature type="compositionally biased region" description="Polar residues" evidence="2">
    <location>
        <begin position="323"/>
        <end position="336"/>
    </location>
</feature>
<feature type="region of interest" description="Disordered" evidence="2">
    <location>
        <begin position="293"/>
        <end position="336"/>
    </location>
</feature>